<comment type="caution">
    <text evidence="2">The sequence shown here is derived from an EMBL/GenBank/DDBJ whole genome shotgun (WGS) entry which is preliminary data.</text>
</comment>
<reference evidence="2" key="1">
    <citation type="submission" date="2023-07" db="EMBL/GenBank/DDBJ databases">
        <title>Functional and genomic diversity of the sorghum phyllosphere microbiome.</title>
        <authorList>
            <person name="Shade A."/>
        </authorList>
    </citation>
    <scope>NUCLEOTIDE SEQUENCE</scope>
    <source>
        <strain evidence="2">SORGH_AS_0457</strain>
    </source>
</reference>
<protein>
    <recommendedName>
        <fullName evidence="4">Secreted protein</fullName>
    </recommendedName>
</protein>
<dbReference type="AlphaFoldDB" id="A0AAP5AIP2"/>
<organism evidence="2 3">
    <name type="scientific">Stenotrophomonas rhizophila</name>
    <dbReference type="NCBI Taxonomy" id="216778"/>
    <lineage>
        <taxon>Bacteria</taxon>
        <taxon>Pseudomonadati</taxon>
        <taxon>Pseudomonadota</taxon>
        <taxon>Gammaproteobacteria</taxon>
        <taxon>Lysobacterales</taxon>
        <taxon>Lysobacteraceae</taxon>
        <taxon>Stenotrophomonas</taxon>
    </lineage>
</organism>
<keyword evidence="1" id="KW-0732">Signal</keyword>
<name>A0AAP5AIP2_9GAMM</name>
<proteinExistence type="predicted"/>
<sequence length="145" mass="15511">MPNLSTRWTGRAAAVLLLLALGPVVSAADDTTTAPSARDRAVADADQISRQLLQVREGENELNCAKAVENARYGVETMLEVGEKNVRGGYLAAEQFNASAAPLRALLPQLTTADCEAADGNKRAFYQCMSSDYNHVLACGKAHPY</sequence>
<dbReference type="KEGG" id="srh:BAY15_1193"/>
<evidence type="ECO:0000313" key="3">
    <source>
        <dbReference type="Proteomes" id="UP001226084"/>
    </source>
</evidence>
<gene>
    <name evidence="2" type="ORF">QE424_002596</name>
</gene>
<dbReference type="EMBL" id="JAUTAS010000001">
    <property type="protein sequence ID" value="MDQ1109437.1"/>
    <property type="molecule type" value="Genomic_DNA"/>
</dbReference>
<dbReference type="RefSeq" id="WP_068850016.1">
    <property type="nucleotide sequence ID" value="NZ_CP016294.1"/>
</dbReference>
<accession>A0AAP5AIP2</accession>
<dbReference type="Proteomes" id="UP001226084">
    <property type="component" value="Unassembled WGS sequence"/>
</dbReference>
<evidence type="ECO:0000256" key="1">
    <source>
        <dbReference type="SAM" id="SignalP"/>
    </source>
</evidence>
<evidence type="ECO:0008006" key="4">
    <source>
        <dbReference type="Google" id="ProtNLM"/>
    </source>
</evidence>
<feature type="signal peptide" evidence="1">
    <location>
        <begin position="1"/>
        <end position="27"/>
    </location>
</feature>
<feature type="chain" id="PRO_5042999098" description="Secreted protein" evidence="1">
    <location>
        <begin position="28"/>
        <end position="145"/>
    </location>
</feature>
<evidence type="ECO:0000313" key="2">
    <source>
        <dbReference type="EMBL" id="MDQ1109437.1"/>
    </source>
</evidence>